<dbReference type="SUPFAM" id="SSF56672">
    <property type="entry name" value="DNA/RNA polymerases"/>
    <property type="match status" value="1"/>
</dbReference>
<feature type="domain" description="Reverse transcriptase RNase H-like" evidence="7">
    <location>
        <begin position="85"/>
        <end position="159"/>
    </location>
</feature>
<sequence>MFLGHVVSSEGICVDSKKLRLFWTRKNPRTSMKFEVSLDWSAIIASFSLIASPMTKLLRKRTPSKWMRSNRKVLKMPVSIQPKSGKDYVVYSDASYTGLSCVLMQDNKRQLKPHEHNYPTHDLKLVVVVFAIKIWRHYLYGEKCIIYTNKSLNYLLNQNLVENYDCAIVYHLGKENILVDALSRKSMIDLRAVFTKLSLTGDGGLLADLQSVDASLAPRLRQVEEGKTIDFRFNYDGVLCFCGGYYVLNDRHLR</sequence>
<evidence type="ECO:0000256" key="2">
    <source>
        <dbReference type="ARBA" id="ARBA00022695"/>
    </source>
</evidence>
<reference evidence="9" key="1">
    <citation type="journal article" date="2019" name="Plant Biotechnol. J.">
        <title>Genome sequencing of the Australian wild diploid species Gossypium australe highlights disease resistance and delayed gland morphogenesis.</title>
        <authorList>
            <person name="Cai Y."/>
            <person name="Cai X."/>
            <person name="Wang Q."/>
            <person name="Wang P."/>
            <person name="Zhang Y."/>
            <person name="Cai C."/>
            <person name="Xu Y."/>
            <person name="Wang K."/>
            <person name="Zhou Z."/>
            <person name="Wang C."/>
            <person name="Geng S."/>
            <person name="Li B."/>
            <person name="Dong Q."/>
            <person name="Hou Y."/>
            <person name="Wang H."/>
            <person name="Ai P."/>
            <person name="Liu Z."/>
            <person name="Yi F."/>
            <person name="Sun M."/>
            <person name="An G."/>
            <person name="Cheng J."/>
            <person name="Zhang Y."/>
            <person name="Shi Q."/>
            <person name="Xie Y."/>
            <person name="Shi X."/>
            <person name="Chang Y."/>
            <person name="Huang F."/>
            <person name="Chen Y."/>
            <person name="Hong S."/>
            <person name="Mi L."/>
            <person name="Sun Q."/>
            <person name="Zhang L."/>
            <person name="Zhou B."/>
            <person name="Peng R."/>
            <person name="Zhang X."/>
            <person name="Liu F."/>
        </authorList>
    </citation>
    <scope>NUCLEOTIDE SEQUENCE [LARGE SCALE GENOMIC DNA]</scope>
    <source>
        <strain evidence="9">cv. PA1801</strain>
    </source>
</reference>
<dbReference type="GO" id="GO:0004519">
    <property type="term" value="F:endonuclease activity"/>
    <property type="evidence" value="ECO:0007669"/>
    <property type="project" value="UniProtKB-KW"/>
</dbReference>
<dbReference type="AlphaFoldDB" id="A0A5B6UUD0"/>
<accession>A0A5B6UUD0</accession>
<dbReference type="OrthoDB" id="1738613at2759"/>
<dbReference type="Proteomes" id="UP000325315">
    <property type="component" value="Unassembled WGS sequence"/>
</dbReference>
<dbReference type="PANTHER" id="PTHR34072:SF53">
    <property type="entry name" value="REVERSE TRANSCRIPTASE RNASE H-LIKE DOMAIN-CONTAINING PROTEIN"/>
    <property type="match status" value="1"/>
</dbReference>
<keyword evidence="2" id="KW-0548">Nucleotidyltransferase</keyword>
<dbReference type="CDD" id="cd09274">
    <property type="entry name" value="RNase_HI_RT_Ty3"/>
    <property type="match status" value="1"/>
</dbReference>
<dbReference type="InterPro" id="IPR043502">
    <property type="entry name" value="DNA/RNA_pol_sf"/>
</dbReference>
<dbReference type="Pfam" id="PF17917">
    <property type="entry name" value="RT_RNaseH"/>
    <property type="match status" value="1"/>
</dbReference>
<evidence type="ECO:0000313" key="9">
    <source>
        <dbReference type="Proteomes" id="UP000325315"/>
    </source>
</evidence>
<comment type="caution">
    <text evidence="8">The sequence shown here is derived from an EMBL/GenBank/DDBJ whole genome shotgun (WGS) entry which is preliminary data.</text>
</comment>
<dbReference type="PANTHER" id="PTHR34072">
    <property type="entry name" value="ENZYMATIC POLYPROTEIN-RELATED"/>
    <property type="match status" value="1"/>
</dbReference>
<dbReference type="InterPro" id="IPR041373">
    <property type="entry name" value="RT_RNaseH"/>
</dbReference>
<keyword evidence="4" id="KW-0255">Endonuclease</keyword>
<evidence type="ECO:0000256" key="3">
    <source>
        <dbReference type="ARBA" id="ARBA00022722"/>
    </source>
</evidence>
<protein>
    <submittedName>
        <fullName evidence="8">Integrase, catalytic core</fullName>
    </submittedName>
</protein>
<evidence type="ECO:0000259" key="7">
    <source>
        <dbReference type="Pfam" id="PF17917"/>
    </source>
</evidence>
<gene>
    <name evidence="8" type="ORF">EPI10_028290</name>
</gene>
<evidence type="ECO:0000256" key="1">
    <source>
        <dbReference type="ARBA" id="ARBA00022679"/>
    </source>
</evidence>
<proteinExistence type="predicted"/>
<evidence type="ECO:0000313" key="8">
    <source>
        <dbReference type="EMBL" id="KAA3461741.1"/>
    </source>
</evidence>
<organism evidence="8 9">
    <name type="scientific">Gossypium australe</name>
    <dbReference type="NCBI Taxonomy" id="47621"/>
    <lineage>
        <taxon>Eukaryota</taxon>
        <taxon>Viridiplantae</taxon>
        <taxon>Streptophyta</taxon>
        <taxon>Embryophyta</taxon>
        <taxon>Tracheophyta</taxon>
        <taxon>Spermatophyta</taxon>
        <taxon>Magnoliopsida</taxon>
        <taxon>eudicotyledons</taxon>
        <taxon>Gunneridae</taxon>
        <taxon>Pentapetalae</taxon>
        <taxon>rosids</taxon>
        <taxon>malvids</taxon>
        <taxon>Malvales</taxon>
        <taxon>Malvaceae</taxon>
        <taxon>Malvoideae</taxon>
        <taxon>Gossypium</taxon>
    </lineage>
</organism>
<keyword evidence="9" id="KW-1185">Reference proteome</keyword>
<name>A0A5B6UUD0_9ROSI</name>
<keyword evidence="6" id="KW-0695">RNA-directed DNA polymerase</keyword>
<keyword evidence="5" id="KW-0378">Hydrolase</keyword>
<evidence type="ECO:0000256" key="4">
    <source>
        <dbReference type="ARBA" id="ARBA00022759"/>
    </source>
</evidence>
<evidence type="ECO:0000256" key="6">
    <source>
        <dbReference type="ARBA" id="ARBA00022918"/>
    </source>
</evidence>
<dbReference type="GO" id="GO:0003964">
    <property type="term" value="F:RNA-directed DNA polymerase activity"/>
    <property type="evidence" value="ECO:0007669"/>
    <property type="project" value="UniProtKB-KW"/>
</dbReference>
<evidence type="ECO:0000256" key="5">
    <source>
        <dbReference type="ARBA" id="ARBA00022801"/>
    </source>
</evidence>
<dbReference type="EMBL" id="SMMG02000009">
    <property type="protein sequence ID" value="KAA3461741.1"/>
    <property type="molecule type" value="Genomic_DNA"/>
</dbReference>
<keyword evidence="1" id="KW-0808">Transferase</keyword>
<dbReference type="GO" id="GO:0016787">
    <property type="term" value="F:hydrolase activity"/>
    <property type="evidence" value="ECO:0007669"/>
    <property type="project" value="UniProtKB-KW"/>
</dbReference>
<keyword evidence="3" id="KW-0540">Nuclease</keyword>